<reference evidence="1 2" key="1">
    <citation type="submission" date="2017-03" db="EMBL/GenBank/DDBJ databases">
        <title>Genomic and clinical evidence uncovers the enterohepatic species Helicobacter valdiviensis as a potential human intestinal pathogen.</title>
        <authorList>
            <person name="Fresia P."/>
            <person name="Jara R."/>
            <person name="Sierra R."/>
            <person name="Ferres I."/>
            <person name="Greif G."/>
            <person name="Iraola G."/>
            <person name="Collado L."/>
        </authorList>
    </citation>
    <scope>NUCLEOTIDE SEQUENCE [LARGE SCALE GENOMIC DNA]</scope>
    <source>
        <strain evidence="1 2">WBE14</strain>
    </source>
</reference>
<proteinExistence type="predicted"/>
<gene>
    <name evidence="1" type="ORF">B6S12_01210</name>
</gene>
<dbReference type="Proteomes" id="UP000249746">
    <property type="component" value="Unassembled WGS sequence"/>
</dbReference>
<organism evidence="1 2">
    <name type="scientific">Helicobacter valdiviensis</name>
    <dbReference type="NCBI Taxonomy" id="1458358"/>
    <lineage>
        <taxon>Bacteria</taxon>
        <taxon>Pseudomonadati</taxon>
        <taxon>Campylobacterota</taxon>
        <taxon>Epsilonproteobacteria</taxon>
        <taxon>Campylobacterales</taxon>
        <taxon>Helicobacteraceae</taxon>
        <taxon>Helicobacter</taxon>
    </lineage>
</organism>
<comment type="caution">
    <text evidence="1">The sequence shown here is derived from an EMBL/GenBank/DDBJ whole genome shotgun (WGS) entry which is preliminary data.</text>
</comment>
<dbReference type="OrthoDB" id="5323868at2"/>
<dbReference type="RefSeq" id="WP_111229001.1">
    <property type="nucleotide sequence ID" value="NZ_NBIU01000002.1"/>
</dbReference>
<dbReference type="Gene3D" id="3.40.190.10">
    <property type="entry name" value="Periplasmic binding protein-like II"/>
    <property type="match status" value="2"/>
</dbReference>
<protein>
    <submittedName>
        <fullName evidence="1">Uncharacterized protein</fullName>
    </submittedName>
</protein>
<name>A0A2W6MX79_9HELI</name>
<sequence>MASVSNAYNSYVLNGAYTSLYKTSNPKTSNTQDDVFISLQGNNKEQTNLSDNEILEKIRNQTRITQQAWRTSIFYNVNDKDILINGVIEKIDKDYRKKYPNVETIISSGSFFLQDKSFINKIDTKLQEKATKKVTLKEAEEAQEFLNKQMDSIMLELYKKNPKLMEDTMKKEYDFYTNGGFSGDYKPSKEIANLQSDERIERLLIDYGIRTEGEELDKSFEKFLAKMRENFQGENIDEELILELRQGVGIYRYQKMEMSGYAFFSQVTDMLSKEEQEKITDAIVDVLSFYSGANSIELNGTKVSWEPESKDPNSVYGWGSNVTMDVACIDVKIEYGTNNDDLLLPLNAKYSNFDSTQSFFDMLEQREKLEKENQELQNKRGLNLVNNPYIETKSDGILKEVLKSKDKEIRA</sequence>
<accession>A0A2W6MX79</accession>
<dbReference type="AlphaFoldDB" id="A0A2W6MX79"/>
<dbReference type="EMBL" id="NBIU01000002">
    <property type="protein sequence ID" value="PZT48942.1"/>
    <property type="molecule type" value="Genomic_DNA"/>
</dbReference>
<evidence type="ECO:0000313" key="2">
    <source>
        <dbReference type="Proteomes" id="UP000249746"/>
    </source>
</evidence>
<evidence type="ECO:0000313" key="1">
    <source>
        <dbReference type="EMBL" id="PZT48942.1"/>
    </source>
</evidence>
<keyword evidence="2" id="KW-1185">Reference proteome</keyword>